<dbReference type="InterPro" id="IPR023346">
    <property type="entry name" value="Lysozyme-like_dom_sf"/>
</dbReference>
<dbReference type="EMBL" id="SACS01000011">
    <property type="protein sequence ID" value="RVU37184.1"/>
    <property type="molecule type" value="Genomic_DNA"/>
</dbReference>
<dbReference type="CDD" id="cd16894">
    <property type="entry name" value="MltD-like"/>
    <property type="match status" value="1"/>
</dbReference>
<feature type="signal peptide" evidence="1">
    <location>
        <begin position="1"/>
        <end position="18"/>
    </location>
</feature>
<dbReference type="PROSITE" id="PS51782">
    <property type="entry name" value="LYSM"/>
    <property type="match status" value="3"/>
</dbReference>
<dbReference type="Gene3D" id="1.10.530.10">
    <property type="match status" value="1"/>
</dbReference>
<evidence type="ECO:0000256" key="1">
    <source>
        <dbReference type="SAM" id="SignalP"/>
    </source>
</evidence>
<dbReference type="InterPro" id="IPR036779">
    <property type="entry name" value="LysM_dom_sf"/>
</dbReference>
<name>A0A437QRQ2_9GAMM</name>
<gene>
    <name evidence="3" type="ORF">EOE67_11355</name>
</gene>
<evidence type="ECO:0000313" key="4">
    <source>
        <dbReference type="Proteomes" id="UP000283077"/>
    </source>
</evidence>
<dbReference type="SUPFAM" id="SSF53955">
    <property type="entry name" value="Lysozyme-like"/>
    <property type="match status" value="1"/>
</dbReference>
<feature type="chain" id="PRO_5019252343" evidence="1">
    <location>
        <begin position="19"/>
        <end position="508"/>
    </location>
</feature>
<feature type="domain" description="LysM" evidence="2">
    <location>
        <begin position="336"/>
        <end position="379"/>
    </location>
</feature>
<dbReference type="GO" id="GO:0008932">
    <property type="term" value="F:lytic endotransglycosylase activity"/>
    <property type="evidence" value="ECO:0007669"/>
    <property type="project" value="TreeGrafter"/>
</dbReference>
<dbReference type="PANTHER" id="PTHR33734:SF22">
    <property type="entry name" value="MEMBRANE-BOUND LYTIC MUREIN TRANSGLYCOSYLASE D"/>
    <property type="match status" value="1"/>
</dbReference>
<dbReference type="CDD" id="cd00118">
    <property type="entry name" value="LysM"/>
    <property type="match status" value="3"/>
</dbReference>
<dbReference type="InterPro" id="IPR008258">
    <property type="entry name" value="Transglycosylase_SLT_dom_1"/>
</dbReference>
<dbReference type="SMART" id="SM00257">
    <property type="entry name" value="LysM"/>
    <property type="match status" value="3"/>
</dbReference>
<reference evidence="3 4" key="1">
    <citation type="submission" date="2019-01" db="EMBL/GenBank/DDBJ databases">
        <authorList>
            <person name="Chen W.-M."/>
        </authorList>
    </citation>
    <scope>NUCLEOTIDE SEQUENCE [LARGE SCALE GENOMIC DNA]</scope>
    <source>
        <strain evidence="3 4">KYPC3</strain>
    </source>
</reference>
<sequence>MKKLLLILLLVWLNGCVNQPKTDTASTSPVEPQQQAGTTVAISADRQSVPLAIDASEQSLSELPDVWLRIQQQIQIEVPNTLDVSQQRDFYRRHQSLLNQVSVRAEPFLYHIVVELERRKMPVELALLPIVESSFNPVAQAGAPAGLWQMVPQTARNFGLQRNDWYDGRKDPIASTNAALDYLQYLYNNLGQDWLNAVAGFNSGEGRVQKAIAANQAKGKAIDFWSLNLPKQSTIYLPKWLALIDLLQHAEKYQMKWPAIANQPAIGFTSIKGPVDLNQVAQLTQLSLSDIKTLNPGFRRSYTAHGEHTLVLPLSKMALFAQNRPQLRAVRLTETRQYRVKSGDSLGLIASKNGTTVAKLKQLNQLKSDQLKVGQQLFLSLAATAPSTVPSKVRKSAASKQAASYKVKSGDNLWLIAKQFKVDGAALAKYNKLSANSRLKPGQTLKIPAAKEKVATVAANKNRVYVVKSGDSLDKIAKKQKVKLADLLKWNTLTTESMLQPGQKLQLK</sequence>
<feature type="domain" description="LysM" evidence="2">
    <location>
        <begin position="463"/>
        <end position="507"/>
    </location>
</feature>
<keyword evidence="1" id="KW-0732">Signal</keyword>
<dbReference type="Pfam" id="PF01476">
    <property type="entry name" value="LysM"/>
    <property type="match status" value="3"/>
</dbReference>
<comment type="caution">
    <text evidence="3">The sequence shown here is derived from an EMBL/GenBank/DDBJ whole genome shotgun (WGS) entry which is preliminary data.</text>
</comment>
<dbReference type="OrthoDB" id="9815002at2"/>
<dbReference type="SUPFAM" id="SSF54106">
    <property type="entry name" value="LysM domain"/>
    <property type="match status" value="3"/>
</dbReference>
<dbReference type="RefSeq" id="WP_127699197.1">
    <property type="nucleotide sequence ID" value="NZ_SACS01000011.1"/>
</dbReference>
<dbReference type="PANTHER" id="PTHR33734">
    <property type="entry name" value="LYSM DOMAIN-CONTAINING GPI-ANCHORED PROTEIN 2"/>
    <property type="match status" value="1"/>
</dbReference>
<proteinExistence type="predicted"/>
<dbReference type="Gene3D" id="3.10.350.10">
    <property type="entry name" value="LysM domain"/>
    <property type="match status" value="3"/>
</dbReference>
<dbReference type="Proteomes" id="UP000283077">
    <property type="component" value="Unassembled WGS sequence"/>
</dbReference>
<protein>
    <submittedName>
        <fullName evidence="3">LysM peptidoglycan-binding domain-containing protein</fullName>
    </submittedName>
</protein>
<accession>A0A437QRQ2</accession>
<dbReference type="Pfam" id="PF01464">
    <property type="entry name" value="SLT"/>
    <property type="match status" value="1"/>
</dbReference>
<feature type="domain" description="LysM" evidence="2">
    <location>
        <begin position="403"/>
        <end position="447"/>
    </location>
</feature>
<dbReference type="AlphaFoldDB" id="A0A437QRQ2"/>
<organism evidence="3 4">
    <name type="scientific">Rheinheimera riviphila</name>
    <dbReference type="NCBI Taxonomy" id="1834037"/>
    <lineage>
        <taxon>Bacteria</taxon>
        <taxon>Pseudomonadati</taxon>
        <taxon>Pseudomonadota</taxon>
        <taxon>Gammaproteobacteria</taxon>
        <taxon>Chromatiales</taxon>
        <taxon>Chromatiaceae</taxon>
        <taxon>Rheinheimera</taxon>
    </lineage>
</organism>
<dbReference type="InterPro" id="IPR018392">
    <property type="entry name" value="LysM"/>
</dbReference>
<keyword evidence="4" id="KW-1185">Reference proteome</keyword>
<evidence type="ECO:0000313" key="3">
    <source>
        <dbReference type="EMBL" id="RVU37184.1"/>
    </source>
</evidence>
<evidence type="ECO:0000259" key="2">
    <source>
        <dbReference type="PROSITE" id="PS51782"/>
    </source>
</evidence>